<evidence type="ECO:0000313" key="2">
    <source>
        <dbReference type="EMBL" id="MQT17183.1"/>
    </source>
</evidence>
<feature type="domain" description="Limonene-1,2-epoxide hydrolase" evidence="1">
    <location>
        <begin position="8"/>
        <end position="121"/>
    </location>
</feature>
<name>A0A7C9KLJ5_9SPHN</name>
<dbReference type="InterPro" id="IPR013100">
    <property type="entry name" value="LEH"/>
</dbReference>
<dbReference type="GO" id="GO:0016787">
    <property type="term" value="F:hydrolase activity"/>
    <property type="evidence" value="ECO:0007669"/>
    <property type="project" value="UniProtKB-KW"/>
</dbReference>
<evidence type="ECO:0000259" key="1">
    <source>
        <dbReference type="Pfam" id="PF07858"/>
    </source>
</evidence>
<dbReference type="EMBL" id="WIOL01000002">
    <property type="protein sequence ID" value="MQT17183.1"/>
    <property type="molecule type" value="Genomic_DNA"/>
</dbReference>
<accession>A0A7C9KLJ5</accession>
<dbReference type="OrthoDB" id="9781757at2"/>
<dbReference type="SUPFAM" id="SSF54427">
    <property type="entry name" value="NTF2-like"/>
    <property type="match status" value="1"/>
</dbReference>
<keyword evidence="2" id="KW-0378">Hydrolase</keyword>
<dbReference type="Proteomes" id="UP000481327">
    <property type="component" value="Unassembled WGS sequence"/>
</dbReference>
<gene>
    <name evidence="2" type="ORF">F3168_07895</name>
</gene>
<comment type="caution">
    <text evidence="2">The sequence shown here is derived from an EMBL/GenBank/DDBJ whole genome shotgun (WGS) entry which is preliminary data.</text>
</comment>
<keyword evidence="3" id="KW-1185">Reference proteome</keyword>
<evidence type="ECO:0000313" key="3">
    <source>
        <dbReference type="Proteomes" id="UP000481327"/>
    </source>
</evidence>
<proteinExistence type="predicted"/>
<reference evidence="2 3" key="1">
    <citation type="submission" date="2019-09" db="EMBL/GenBank/DDBJ databases">
        <title>Polymorphobacter sp. isolated from a lake in China.</title>
        <authorList>
            <person name="Liu Z."/>
        </authorList>
    </citation>
    <scope>NUCLEOTIDE SEQUENCE [LARGE SCALE GENOMIC DNA]</scope>
    <source>
        <strain evidence="2 3">D40P</strain>
    </source>
</reference>
<sequence length="127" mass="14178">MESPVTPLAIVTDFCAAWDRLDWDAIHAHLAENLLYHNVPMAPVAGLAAFKAFYAAFPVTEAAFEIHHIAANGPVVMTERTDRFRLGETTIVIRVMGVFEIGNGKIAVWRDYFDLAEFSRQMPTELA</sequence>
<dbReference type="InterPro" id="IPR032710">
    <property type="entry name" value="NTF2-like_dom_sf"/>
</dbReference>
<dbReference type="AlphaFoldDB" id="A0A7C9KLJ5"/>
<organism evidence="2 3">
    <name type="scientific">Sandarakinorhabdus fusca</name>
    <dbReference type="NCBI Taxonomy" id="1439888"/>
    <lineage>
        <taxon>Bacteria</taxon>
        <taxon>Pseudomonadati</taxon>
        <taxon>Pseudomonadota</taxon>
        <taxon>Alphaproteobacteria</taxon>
        <taxon>Sphingomonadales</taxon>
        <taxon>Sphingosinicellaceae</taxon>
        <taxon>Sandarakinorhabdus</taxon>
    </lineage>
</organism>
<protein>
    <submittedName>
        <fullName evidence="2">Limonene-1,2-epoxide hydrolase</fullName>
    </submittedName>
</protein>
<dbReference type="Pfam" id="PF07858">
    <property type="entry name" value="LEH"/>
    <property type="match status" value="1"/>
</dbReference>
<dbReference type="Gene3D" id="3.10.450.50">
    <property type="match status" value="1"/>
</dbReference>